<evidence type="ECO:0000313" key="2">
    <source>
        <dbReference type="EMBL" id="MBB6479119.1"/>
    </source>
</evidence>
<comment type="caution">
    <text evidence="2">The sequence shown here is derived from an EMBL/GenBank/DDBJ whole genome shotgun (WGS) entry which is preliminary data.</text>
</comment>
<sequence>MNIVKVEDLQVGMEFDASVYVEDDVLLVPAGVAIREKDLHRLTQWGVEEVLTEGKPIDKTPSDVKADFEFFGLDANSDSVNFYKNAVSFLSDIFDRISKKETFNTTSIDTLAELIIKYVLEQRNETISLIICSSAGSGYAKSSLNCAILSAVIGDYLKIEESKLQNLVIGAILHDCGMLRVSKKIREKDSQLDDKELKVLRTHTLYSYQVMAKELYYPEDVSQIALQHHERWNGTGYPQGLKEQEIGLEARIVSVADAFEAMVSERPYRNSMTGYFAMKNILSDNSRRFDPKVVKAFISSMGIYPIGSIVLLSDSSIGRVTSIHGNTPLRPELMLLIDSDGTEYKDGSGLVLDLLQETNLFILKALDVKTLAGKTV</sequence>
<gene>
    <name evidence="2" type="ORF">HNR50_000752</name>
</gene>
<dbReference type="SUPFAM" id="SSF109604">
    <property type="entry name" value="HD-domain/PDEase-like"/>
    <property type="match status" value="1"/>
</dbReference>
<keyword evidence="3" id="KW-1185">Reference proteome</keyword>
<dbReference type="InterPro" id="IPR037522">
    <property type="entry name" value="HD_GYP_dom"/>
</dbReference>
<dbReference type="Gene3D" id="1.10.3210.10">
    <property type="entry name" value="Hypothetical protein af1432"/>
    <property type="match status" value="1"/>
</dbReference>
<dbReference type="InterPro" id="IPR003607">
    <property type="entry name" value="HD/PDEase_dom"/>
</dbReference>
<name>A0A841R827_9SPIO</name>
<dbReference type="RefSeq" id="WP_184743949.1">
    <property type="nucleotide sequence ID" value="NZ_JACHGJ010000001.1"/>
</dbReference>
<evidence type="ECO:0000313" key="3">
    <source>
        <dbReference type="Proteomes" id="UP000587760"/>
    </source>
</evidence>
<dbReference type="PANTHER" id="PTHR43155:SF2">
    <property type="entry name" value="CYCLIC DI-GMP PHOSPHODIESTERASE PA4108"/>
    <property type="match status" value="1"/>
</dbReference>
<reference evidence="2 3" key="1">
    <citation type="submission" date="2020-08" db="EMBL/GenBank/DDBJ databases">
        <title>Genomic Encyclopedia of Type Strains, Phase IV (KMG-IV): sequencing the most valuable type-strain genomes for metagenomic binning, comparative biology and taxonomic classification.</title>
        <authorList>
            <person name="Goeker M."/>
        </authorList>
    </citation>
    <scope>NUCLEOTIDE SEQUENCE [LARGE SCALE GENOMIC DNA]</scope>
    <source>
        <strain evidence="2 3">DSM 2461</strain>
    </source>
</reference>
<feature type="domain" description="HD-GYP" evidence="1">
    <location>
        <begin position="113"/>
        <end position="313"/>
    </location>
</feature>
<proteinExistence type="predicted"/>
<dbReference type="SMART" id="SM00471">
    <property type="entry name" value="HDc"/>
    <property type="match status" value="1"/>
</dbReference>
<dbReference type="Proteomes" id="UP000587760">
    <property type="component" value="Unassembled WGS sequence"/>
</dbReference>
<dbReference type="EMBL" id="JACHGJ010000001">
    <property type="protein sequence ID" value="MBB6479119.1"/>
    <property type="molecule type" value="Genomic_DNA"/>
</dbReference>
<dbReference type="Pfam" id="PF13487">
    <property type="entry name" value="HD_5"/>
    <property type="match status" value="1"/>
</dbReference>
<dbReference type="PROSITE" id="PS51832">
    <property type="entry name" value="HD_GYP"/>
    <property type="match status" value="1"/>
</dbReference>
<protein>
    <submittedName>
        <fullName evidence="2">HD-GYP domain-containing protein (C-di-GMP phosphodiesterase class II)</fullName>
    </submittedName>
</protein>
<organism evidence="2 3">
    <name type="scientific">Spirochaeta isovalerica</name>
    <dbReference type="NCBI Taxonomy" id="150"/>
    <lineage>
        <taxon>Bacteria</taxon>
        <taxon>Pseudomonadati</taxon>
        <taxon>Spirochaetota</taxon>
        <taxon>Spirochaetia</taxon>
        <taxon>Spirochaetales</taxon>
        <taxon>Spirochaetaceae</taxon>
        <taxon>Spirochaeta</taxon>
    </lineage>
</organism>
<evidence type="ECO:0000259" key="1">
    <source>
        <dbReference type="PROSITE" id="PS51832"/>
    </source>
</evidence>
<dbReference type="CDD" id="cd00077">
    <property type="entry name" value="HDc"/>
    <property type="match status" value="1"/>
</dbReference>
<dbReference type="PANTHER" id="PTHR43155">
    <property type="entry name" value="CYCLIC DI-GMP PHOSPHODIESTERASE PA4108-RELATED"/>
    <property type="match status" value="1"/>
</dbReference>
<accession>A0A841R827</accession>
<dbReference type="AlphaFoldDB" id="A0A841R827"/>